<accession>A0ABW3RQV4</accession>
<comment type="caution">
    <text evidence="1">The sequence shown here is derived from an EMBL/GenBank/DDBJ whole genome shotgun (WGS) entry which is preliminary data.</text>
</comment>
<evidence type="ECO:0000313" key="2">
    <source>
        <dbReference type="Proteomes" id="UP001597205"/>
    </source>
</evidence>
<name>A0ABW3RQV4_9SPHI</name>
<evidence type="ECO:0000313" key="1">
    <source>
        <dbReference type="EMBL" id="MFD1167191.1"/>
    </source>
</evidence>
<protein>
    <submittedName>
        <fullName evidence="1">Uncharacterized protein</fullName>
    </submittedName>
</protein>
<dbReference type="Proteomes" id="UP001597205">
    <property type="component" value="Unassembled WGS sequence"/>
</dbReference>
<keyword evidence="2" id="KW-1185">Reference proteome</keyword>
<dbReference type="EMBL" id="JBHTKY010000032">
    <property type="protein sequence ID" value="MFD1167191.1"/>
    <property type="molecule type" value="Genomic_DNA"/>
</dbReference>
<sequence length="158" mass="18785">MKALFITLLTVISFSSYSQFRNVTWGMSIERVKQLENHVIEKNWPNELKYKIPTDDMNCILTYNFNNNKLVEASYYFTPLEIYNNRNTEKYVWSRTTKALTEKYGNPIKVDENKQMIWDLPQFTIRALNLENTDSYVDDNQKVSVTYYPPIKDQKSIL</sequence>
<dbReference type="RefSeq" id="WP_380898369.1">
    <property type="nucleotide sequence ID" value="NZ_JBHTKY010000032.1"/>
</dbReference>
<organism evidence="1 2">
    <name type="scientific">Sphingobacterium daejeonense</name>
    <dbReference type="NCBI Taxonomy" id="371142"/>
    <lineage>
        <taxon>Bacteria</taxon>
        <taxon>Pseudomonadati</taxon>
        <taxon>Bacteroidota</taxon>
        <taxon>Sphingobacteriia</taxon>
        <taxon>Sphingobacteriales</taxon>
        <taxon>Sphingobacteriaceae</taxon>
        <taxon>Sphingobacterium</taxon>
    </lineage>
</organism>
<gene>
    <name evidence="1" type="ORF">ACFQ2C_16430</name>
</gene>
<proteinExistence type="predicted"/>
<reference evidence="2" key="1">
    <citation type="journal article" date="2019" name="Int. J. Syst. Evol. Microbiol.">
        <title>The Global Catalogue of Microorganisms (GCM) 10K type strain sequencing project: providing services to taxonomists for standard genome sequencing and annotation.</title>
        <authorList>
            <consortium name="The Broad Institute Genomics Platform"/>
            <consortium name="The Broad Institute Genome Sequencing Center for Infectious Disease"/>
            <person name="Wu L."/>
            <person name="Ma J."/>
        </authorList>
    </citation>
    <scope>NUCLEOTIDE SEQUENCE [LARGE SCALE GENOMIC DNA]</scope>
    <source>
        <strain evidence="2">CCUG 52468</strain>
    </source>
</reference>